<name>A0A8C9EUQ3_PAVCR</name>
<reference evidence="4" key="1">
    <citation type="submission" date="2025-08" db="UniProtKB">
        <authorList>
            <consortium name="Ensembl"/>
        </authorList>
    </citation>
    <scope>IDENTIFICATION</scope>
</reference>
<feature type="repeat" description="WD" evidence="3">
    <location>
        <begin position="111"/>
        <end position="152"/>
    </location>
</feature>
<proteinExistence type="predicted"/>
<keyword evidence="1 3" id="KW-0853">WD repeat</keyword>
<evidence type="ECO:0000313" key="5">
    <source>
        <dbReference type="Proteomes" id="UP000694428"/>
    </source>
</evidence>
<dbReference type="AlphaFoldDB" id="A0A8C9EUQ3"/>
<dbReference type="InterPro" id="IPR019775">
    <property type="entry name" value="WD40_repeat_CS"/>
</dbReference>
<organism evidence="4 5">
    <name type="scientific">Pavo cristatus</name>
    <name type="common">Indian peafowl</name>
    <name type="synonym">Blue peafowl</name>
    <dbReference type="NCBI Taxonomy" id="9049"/>
    <lineage>
        <taxon>Eukaryota</taxon>
        <taxon>Metazoa</taxon>
        <taxon>Chordata</taxon>
        <taxon>Craniata</taxon>
        <taxon>Vertebrata</taxon>
        <taxon>Euteleostomi</taxon>
        <taxon>Archelosauria</taxon>
        <taxon>Archosauria</taxon>
        <taxon>Dinosauria</taxon>
        <taxon>Saurischia</taxon>
        <taxon>Theropoda</taxon>
        <taxon>Coelurosauria</taxon>
        <taxon>Aves</taxon>
        <taxon>Neognathae</taxon>
        <taxon>Galloanserae</taxon>
        <taxon>Galliformes</taxon>
        <taxon>Phasianidae</taxon>
        <taxon>Phasianinae</taxon>
        <taxon>Pavo</taxon>
    </lineage>
</organism>
<evidence type="ECO:0008006" key="6">
    <source>
        <dbReference type="Google" id="ProtNLM"/>
    </source>
</evidence>
<keyword evidence="2" id="KW-0677">Repeat</keyword>
<evidence type="ECO:0000256" key="1">
    <source>
        <dbReference type="ARBA" id="ARBA00022574"/>
    </source>
</evidence>
<dbReference type="Pfam" id="PF00400">
    <property type="entry name" value="WD40"/>
    <property type="match status" value="1"/>
</dbReference>
<dbReference type="InterPro" id="IPR015943">
    <property type="entry name" value="WD40/YVTN_repeat-like_dom_sf"/>
</dbReference>
<dbReference type="SUPFAM" id="SSF50978">
    <property type="entry name" value="WD40 repeat-like"/>
    <property type="match status" value="1"/>
</dbReference>
<dbReference type="PANTHER" id="PTHR46108">
    <property type="entry name" value="BLUE CHEESE"/>
    <property type="match status" value="1"/>
</dbReference>
<evidence type="ECO:0000256" key="3">
    <source>
        <dbReference type="PROSITE-ProRule" id="PRU00221"/>
    </source>
</evidence>
<evidence type="ECO:0000313" key="4">
    <source>
        <dbReference type="Ensembl" id="ENSPSTP00000006157.1"/>
    </source>
</evidence>
<accession>A0A8C9EUQ3</accession>
<dbReference type="InterPro" id="IPR036322">
    <property type="entry name" value="WD40_repeat_dom_sf"/>
</dbReference>
<dbReference type="GO" id="GO:0019882">
    <property type="term" value="P:antigen processing and presentation"/>
    <property type="evidence" value="ECO:0007669"/>
    <property type="project" value="TreeGrafter"/>
</dbReference>
<dbReference type="InterPro" id="IPR001680">
    <property type="entry name" value="WD40_rpt"/>
</dbReference>
<dbReference type="SMART" id="SM00320">
    <property type="entry name" value="WD40"/>
    <property type="match status" value="3"/>
</dbReference>
<sequence>LYLEYPKRAVGHIVHTEKGILAVEKNKVLIPPLWNKTFCWGFDDFTCCFGNYGSEKNLTTFECMADWGKCLCAVCPSATTIITSGTSSVVCVWELSLVKDKVKRLSLRQALYGHSQAVTCLAASVTYSIIVSGSDDRTCIIWDLNHLTYITQLPAHGASLSSVGDIASCAGSYLHLWTVNGQPLVSINTTCSPKSCIACCCFAEVMDWDTRSIVITGSTDGVVRVATKSPFSTGHFLNIYFLNQTTGNKCGKHLVLFRELNPSLALTGKPSKNSPAVTALAVSRYGSVLCIVAYAWQRAARQPLS</sequence>
<dbReference type="Ensembl" id="ENSPSTT00000006459.1">
    <property type="protein sequence ID" value="ENSPSTP00000006157.1"/>
    <property type="gene ID" value="ENSPSTG00000004355.1"/>
</dbReference>
<dbReference type="PROSITE" id="PS00678">
    <property type="entry name" value="WD_REPEATS_1"/>
    <property type="match status" value="1"/>
</dbReference>
<dbReference type="PANTHER" id="PTHR46108:SF3">
    <property type="entry name" value="WD REPEAT- AND FYVE DOMAIN-CONTAINING PROTEIN 4"/>
    <property type="match status" value="1"/>
</dbReference>
<keyword evidence="5" id="KW-1185">Reference proteome</keyword>
<dbReference type="PROSITE" id="PS50082">
    <property type="entry name" value="WD_REPEATS_2"/>
    <property type="match status" value="1"/>
</dbReference>
<dbReference type="InterPro" id="IPR051944">
    <property type="entry name" value="BEACH_domain_protein"/>
</dbReference>
<dbReference type="PROSITE" id="PS50294">
    <property type="entry name" value="WD_REPEATS_REGION"/>
    <property type="match status" value="1"/>
</dbReference>
<reference evidence="4" key="2">
    <citation type="submission" date="2025-09" db="UniProtKB">
        <authorList>
            <consortium name="Ensembl"/>
        </authorList>
    </citation>
    <scope>IDENTIFICATION</scope>
</reference>
<evidence type="ECO:0000256" key="2">
    <source>
        <dbReference type="ARBA" id="ARBA00022737"/>
    </source>
</evidence>
<dbReference type="Proteomes" id="UP000694428">
    <property type="component" value="Unplaced"/>
</dbReference>
<dbReference type="Gene3D" id="2.130.10.10">
    <property type="entry name" value="YVTN repeat-like/Quinoprotein amine dehydrogenase"/>
    <property type="match status" value="1"/>
</dbReference>
<protein>
    <recommendedName>
        <fullName evidence="6">WDFY family member 4</fullName>
    </recommendedName>
</protein>